<dbReference type="PANTHER" id="PTHR39434">
    <property type="match status" value="1"/>
</dbReference>
<dbReference type="InterPro" id="IPR037523">
    <property type="entry name" value="VOC_core"/>
</dbReference>
<dbReference type="Gene3D" id="3.10.180.10">
    <property type="entry name" value="2,3-Dihydroxybiphenyl 1,2-Dioxygenase, domain 1"/>
    <property type="match status" value="1"/>
</dbReference>
<evidence type="ECO:0000259" key="1">
    <source>
        <dbReference type="PROSITE" id="PS51819"/>
    </source>
</evidence>
<gene>
    <name evidence="2" type="ORF">O1D97_18020</name>
</gene>
<feature type="domain" description="VOC" evidence="1">
    <location>
        <begin position="3"/>
        <end position="128"/>
    </location>
</feature>
<dbReference type="PANTHER" id="PTHR39434:SF1">
    <property type="entry name" value="VOC DOMAIN-CONTAINING PROTEIN"/>
    <property type="match status" value="1"/>
</dbReference>
<dbReference type="EMBL" id="JAPUBN010000021">
    <property type="protein sequence ID" value="MCZ2723455.1"/>
    <property type="molecule type" value="Genomic_DNA"/>
</dbReference>
<sequence>MHSIFHLAFNVTDLDTACEFYSNILGCQQGRKTDSWVDYNFFGHQLSLHLGQPFHVEATGKVDNIAVPMPHFGAILSFPHWNQLAQKLQNLQLDFIIAPSIRFEGQAGEQHTMFFTDPFGNPIELKSFADPEQVFNV</sequence>
<dbReference type="SUPFAM" id="SSF54593">
    <property type="entry name" value="Glyoxalase/Bleomycin resistance protein/Dihydroxybiphenyl dioxygenase"/>
    <property type="match status" value="1"/>
</dbReference>
<dbReference type="RefSeq" id="WP_269127575.1">
    <property type="nucleotide sequence ID" value="NZ_JAPUBN010000021.1"/>
</dbReference>
<evidence type="ECO:0000313" key="3">
    <source>
        <dbReference type="Proteomes" id="UP001149719"/>
    </source>
</evidence>
<dbReference type="InterPro" id="IPR029068">
    <property type="entry name" value="Glyas_Bleomycin-R_OHBP_Dase"/>
</dbReference>
<dbReference type="PROSITE" id="PS51819">
    <property type="entry name" value="VOC"/>
    <property type="match status" value="1"/>
</dbReference>
<dbReference type="InterPro" id="IPR004360">
    <property type="entry name" value="Glyas_Fos-R_dOase_dom"/>
</dbReference>
<reference evidence="2" key="1">
    <citation type="submission" date="2022-12" db="EMBL/GenBank/DDBJ databases">
        <title>Marinomonas 15G1-11 sp. nov, isolated from marine algae.</title>
        <authorList>
            <person name="Butt M."/>
            <person name="Choi D.G."/>
            <person name="Kim J.M."/>
            <person name="Lee J.K."/>
            <person name="Baek J.H."/>
            <person name="Jeon C.O."/>
        </authorList>
    </citation>
    <scope>NUCLEOTIDE SEQUENCE</scope>
    <source>
        <strain evidence="2">15G1-11</strain>
    </source>
</reference>
<comment type="caution">
    <text evidence="2">The sequence shown here is derived from an EMBL/GenBank/DDBJ whole genome shotgun (WGS) entry which is preliminary data.</text>
</comment>
<proteinExistence type="predicted"/>
<accession>A0ABT4JYJ4</accession>
<dbReference type="Proteomes" id="UP001149719">
    <property type="component" value="Unassembled WGS sequence"/>
</dbReference>
<evidence type="ECO:0000313" key="2">
    <source>
        <dbReference type="EMBL" id="MCZ2723455.1"/>
    </source>
</evidence>
<name>A0ABT4JYJ4_9GAMM</name>
<organism evidence="2 3">
    <name type="scientific">Marinomonas phaeophyticola</name>
    <dbReference type="NCBI Taxonomy" id="3004091"/>
    <lineage>
        <taxon>Bacteria</taxon>
        <taxon>Pseudomonadati</taxon>
        <taxon>Pseudomonadota</taxon>
        <taxon>Gammaproteobacteria</taxon>
        <taxon>Oceanospirillales</taxon>
        <taxon>Oceanospirillaceae</taxon>
        <taxon>Marinomonas</taxon>
    </lineage>
</organism>
<dbReference type="Pfam" id="PF00903">
    <property type="entry name" value="Glyoxalase"/>
    <property type="match status" value="1"/>
</dbReference>
<keyword evidence="3" id="KW-1185">Reference proteome</keyword>
<protein>
    <submittedName>
        <fullName evidence="2">VOC family protein</fullName>
    </submittedName>
</protein>